<gene>
    <name evidence="1" type="ORF">E2C01_087600</name>
</gene>
<keyword evidence="2" id="KW-1185">Reference proteome</keyword>
<dbReference type="AlphaFoldDB" id="A0A5B7JHQ5"/>
<sequence>MLHFFVLNSISHVSDHSAILSKSCTTSTSPTSLI</sequence>
<dbReference type="EMBL" id="VSRR010091501">
    <property type="protein sequence ID" value="MPC92508.1"/>
    <property type="molecule type" value="Genomic_DNA"/>
</dbReference>
<organism evidence="1 2">
    <name type="scientific">Portunus trituberculatus</name>
    <name type="common">Swimming crab</name>
    <name type="synonym">Neptunus trituberculatus</name>
    <dbReference type="NCBI Taxonomy" id="210409"/>
    <lineage>
        <taxon>Eukaryota</taxon>
        <taxon>Metazoa</taxon>
        <taxon>Ecdysozoa</taxon>
        <taxon>Arthropoda</taxon>
        <taxon>Crustacea</taxon>
        <taxon>Multicrustacea</taxon>
        <taxon>Malacostraca</taxon>
        <taxon>Eumalacostraca</taxon>
        <taxon>Eucarida</taxon>
        <taxon>Decapoda</taxon>
        <taxon>Pleocyemata</taxon>
        <taxon>Brachyura</taxon>
        <taxon>Eubrachyura</taxon>
        <taxon>Portunoidea</taxon>
        <taxon>Portunidae</taxon>
        <taxon>Portuninae</taxon>
        <taxon>Portunus</taxon>
    </lineage>
</organism>
<dbReference type="Proteomes" id="UP000324222">
    <property type="component" value="Unassembled WGS sequence"/>
</dbReference>
<evidence type="ECO:0000313" key="2">
    <source>
        <dbReference type="Proteomes" id="UP000324222"/>
    </source>
</evidence>
<reference evidence="1 2" key="1">
    <citation type="submission" date="2019-05" db="EMBL/GenBank/DDBJ databases">
        <title>Another draft genome of Portunus trituberculatus and its Hox gene families provides insights of decapod evolution.</title>
        <authorList>
            <person name="Jeong J.-H."/>
            <person name="Song I."/>
            <person name="Kim S."/>
            <person name="Choi T."/>
            <person name="Kim D."/>
            <person name="Ryu S."/>
            <person name="Kim W."/>
        </authorList>
    </citation>
    <scope>NUCLEOTIDE SEQUENCE [LARGE SCALE GENOMIC DNA]</scope>
    <source>
        <tissue evidence="1">Muscle</tissue>
    </source>
</reference>
<accession>A0A5B7JHQ5</accession>
<evidence type="ECO:0000313" key="1">
    <source>
        <dbReference type="EMBL" id="MPC92508.1"/>
    </source>
</evidence>
<protein>
    <submittedName>
        <fullName evidence="1">Uncharacterized protein</fullName>
    </submittedName>
</protein>
<proteinExistence type="predicted"/>
<name>A0A5B7JHQ5_PORTR</name>
<comment type="caution">
    <text evidence="1">The sequence shown here is derived from an EMBL/GenBank/DDBJ whole genome shotgun (WGS) entry which is preliminary data.</text>
</comment>